<dbReference type="HOGENOM" id="CLU_049296_0_0_6"/>
<name>E0SAM8_DICD3</name>
<dbReference type="Proteomes" id="UP000006859">
    <property type="component" value="Chromosome"/>
</dbReference>
<dbReference type="Pfam" id="PF05125">
    <property type="entry name" value="Phage_cap_P2"/>
    <property type="match status" value="1"/>
</dbReference>
<dbReference type="EMBL" id="CP002038">
    <property type="protein sequence ID" value="ADM97086.1"/>
    <property type="molecule type" value="Genomic_DNA"/>
</dbReference>
<reference evidence="1 2" key="1">
    <citation type="journal article" date="2011" name="J. Bacteriol.">
        <title>Genome sequence of the plant-pathogenic bacterium Dickeya dadantii 3937.</title>
        <authorList>
            <person name="Glasner J.D."/>
            <person name="Yang C.H."/>
            <person name="Reverchon S."/>
            <person name="Hugouvieux-Cotte-Pattat N."/>
            <person name="Condemine G."/>
            <person name="Bohin J.P."/>
            <person name="Van Gijsegem F."/>
            <person name="Yang S."/>
            <person name="Franza T."/>
            <person name="Expert D."/>
            <person name="Plunkett G. III"/>
            <person name="San Francisco M.J."/>
            <person name="Charkowski A.O."/>
            <person name="Py B."/>
            <person name="Bell K."/>
            <person name="Rauscher L."/>
            <person name="Rodriguez-Palenzuela P."/>
            <person name="Toussaint A."/>
            <person name="Holeva M.C."/>
            <person name="He S.Y."/>
            <person name="Douet V."/>
            <person name="Boccara M."/>
            <person name="Blanco C."/>
            <person name="Toth I."/>
            <person name="Anderson B.D."/>
            <person name="Biehl B.S."/>
            <person name="Mau B."/>
            <person name="Flynn S.M."/>
            <person name="Barras F."/>
            <person name="Lindeberg M."/>
            <person name="Birch P.R."/>
            <person name="Tsuyumu S."/>
            <person name="Shi X."/>
            <person name="Hibbing M."/>
            <person name="Yap M.N."/>
            <person name="Carpentier M."/>
            <person name="Dassa E."/>
            <person name="Umehara M."/>
            <person name="Kim J.F."/>
            <person name="Rusch M."/>
            <person name="Soni P."/>
            <person name="Mayhew G.F."/>
            <person name="Fouts D.E."/>
            <person name="Gill S.R."/>
            <person name="Blattner F.R."/>
            <person name="Keen N.T."/>
            <person name="Perna N.T."/>
        </authorList>
    </citation>
    <scope>NUCLEOTIDE SEQUENCE [LARGE SCALE GENOMIC DNA]</scope>
    <source>
        <strain evidence="1 2">3937</strain>
    </source>
</reference>
<accession>E0SAM8</accession>
<gene>
    <name evidence="1" type="ordered locus">Dda3937_02572</name>
</gene>
<organism evidence="1 2">
    <name type="scientific">Dickeya dadantii (strain 3937)</name>
    <name type="common">Erwinia chrysanthemi (strain 3937)</name>
    <dbReference type="NCBI Taxonomy" id="198628"/>
    <lineage>
        <taxon>Bacteria</taxon>
        <taxon>Pseudomonadati</taxon>
        <taxon>Pseudomonadota</taxon>
        <taxon>Gammaproteobacteria</taxon>
        <taxon>Enterobacterales</taxon>
        <taxon>Pectobacteriaceae</taxon>
        <taxon>Dickeya</taxon>
    </lineage>
</organism>
<dbReference type="KEGG" id="ddd:Dda3937_02572"/>
<protein>
    <submittedName>
        <fullName evidence="1">Probable phage protein</fullName>
    </submittedName>
</protein>
<sequence>MGDTSFFISISRGRIMFLNQRAREYLSAYSAGLAQEYGVADTARYFALTDPKETQLRAALLERVDFLSMINVLDVDQLSGQVVSVGSSALHTGRKEGGRFIRQVGVEGNDYKLVETDSCAALPWDLLSVWANAGGEDEFFQLVQAFSNEAFALDMLRIGFNGNSVAKSTNPDKNPNGEDVNIGWHQRMKDFKDGQQIITDRVVLDENGDYKSLDAMASDLINAKIPQQYRNDPRLVVLVGADLVAAEQYRLFQKADRPTEKIAAQMLDSTIAGRPAIVPPFMPGKRMTVTTLSNLHIYTQRNTRQRKAEFVEDRKQFENKYLRNEGYAVEYPELYASFDESAVTVGTVAEPMEKPAGA</sequence>
<evidence type="ECO:0000313" key="1">
    <source>
        <dbReference type="EMBL" id="ADM97086.1"/>
    </source>
</evidence>
<dbReference type="eggNOG" id="ENOG502Z7HY">
    <property type="taxonomic scope" value="Bacteria"/>
</dbReference>
<dbReference type="STRING" id="198628.Dda3937_02572"/>
<proteinExistence type="predicted"/>
<dbReference type="NCBIfam" id="TIGR01551">
    <property type="entry name" value="major_capsid_P2"/>
    <property type="match status" value="1"/>
</dbReference>
<keyword evidence="2" id="KW-1185">Reference proteome</keyword>
<evidence type="ECO:0000313" key="2">
    <source>
        <dbReference type="Proteomes" id="UP000006859"/>
    </source>
</evidence>
<dbReference type="InterPro" id="IPR006441">
    <property type="entry name" value="Phage_P2_GpN"/>
</dbReference>
<dbReference type="AlphaFoldDB" id="E0SAM8"/>